<dbReference type="Gene3D" id="3.40.50.2300">
    <property type="match status" value="1"/>
</dbReference>
<dbReference type="Proteomes" id="UP000316921">
    <property type="component" value="Chromosome"/>
</dbReference>
<evidence type="ECO:0000259" key="3">
    <source>
        <dbReference type="PROSITE" id="PS50110"/>
    </source>
</evidence>
<dbReference type="SMART" id="SM00448">
    <property type="entry name" value="REC"/>
    <property type="match status" value="1"/>
</dbReference>
<dbReference type="RefSeq" id="WP_419192095.1">
    <property type="nucleotide sequence ID" value="NZ_CP036287.1"/>
</dbReference>
<evidence type="ECO:0000313" key="5">
    <source>
        <dbReference type="Proteomes" id="UP000316921"/>
    </source>
</evidence>
<dbReference type="EMBL" id="CP036287">
    <property type="protein sequence ID" value="QDU65707.1"/>
    <property type="molecule type" value="Genomic_DNA"/>
</dbReference>
<dbReference type="InterPro" id="IPR001789">
    <property type="entry name" value="Sig_transdc_resp-reg_receiver"/>
</dbReference>
<keyword evidence="1 2" id="KW-0597">Phosphoprotein</keyword>
<accession>A0A518BFE5</accession>
<proteinExistence type="predicted"/>
<feature type="modified residue" description="4-aspartylphosphate" evidence="2">
    <location>
        <position position="55"/>
    </location>
</feature>
<keyword evidence="5" id="KW-1185">Reference proteome</keyword>
<feature type="domain" description="Response regulatory" evidence="3">
    <location>
        <begin position="6"/>
        <end position="120"/>
    </location>
</feature>
<dbReference type="GO" id="GO:0000160">
    <property type="term" value="P:phosphorelay signal transduction system"/>
    <property type="evidence" value="ECO:0007669"/>
    <property type="project" value="InterPro"/>
</dbReference>
<dbReference type="Pfam" id="PF00072">
    <property type="entry name" value="Response_reg"/>
    <property type="match status" value="1"/>
</dbReference>
<dbReference type="PANTHER" id="PTHR44591">
    <property type="entry name" value="STRESS RESPONSE REGULATOR PROTEIN 1"/>
    <property type="match status" value="1"/>
</dbReference>
<evidence type="ECO:0000313" key="4">
    <source>
        <dbReference type="EMBL" id="QDU65707.1"/>
    </source>
</evidence>
<organism evidence="4 5">
    <name type="scientific">Engelhardtia mirabilis</name>
    <dbReference type="NCBI Taxonomy" id="2528011"/>
    <lineage>
        <taxon>Bacteria</taxon>
        <taxon>Pseudomonadati</taxon>
        <taxon>Planctomycetota</taxon>
        <taxon>Planctomycetia</taxon>
        <taxon>Planctomycetia incertae sedis</taxon>
        <taxon>Engelhardtia</taxon>
    </lineage>
</organism>
<evidence type="ECO:0000256" key="2">
    <source>
        <dbReference type="PROSITE-ProRule" id="PRU00169"/>
    </source>
</evidence>
<reference evidence="4 5" key="1">
    <citation type="submission" date="2019-02" db="EMBL/GenBank/DDBJ databases">
        <title>Deep-cultivation of Planctomycetes and their phenomic and genomic characterization uncovers novel biology.</title>
        <authorList>
            <person name="Wiegand S."/>
            <person name="Jogler M."/>
            <person name="Boedeker C."/>
            <person name="Pinto D."/>
            <person name="Vollmers J."/>
            <person name="Rivas-Marin E."/>
            <person name="Kohn T."/>
            <person name="Peeters S.H."/>
            <person name="Heuer A."/>
            <person name="Rast P."/>
            <person name="Oberbeckmann S."/>
            <person name="Bunk B."/>
            <person name="Jeske O."/>
            <person name="Meyerdierks A."/>
            <person name="Storesund J.E."/>
            <person name="Kallscheuer N."/>
            <person name="Luecker S."/>
            <person name="Lage O.M."/>
            <person name="Pohl T."/>
            <person name="Merkel B.J."/>
            <person name="Hornburger P."/>
            <person name="Mueller R.-W."/>
            <person name="Bruemmer F."/>
            <person name="Labrenz M."/>
            <person name="Spormann A.M."/>
            <person name="Op den Camp H."/>
            <person name="Overmann J."/>
            <person name="Amann R."/>
            <person name="Jetten M.S.M."/>
            <person name="Mascher T."/>
            <person name="Medema M.H."/>
            <person name="Devos D.P."/>
            <person name="Kaster A.-K."/>
            <person name="Ovreas L."/>
            <person name="Rohde M."/>
            <person name="Galperin M.Y."/>
            <person name="Jogler C."/>
        </authorList>
    </citation>
    <scope>NUCLEOTIDE SEQUENCE [LARGE SCALE GENOMIC DNA]</scope>
    <source>
        <strain evidence="4 5">Pla133</strain>
    </source>
</reference>
<gene>
    <name evidence="4" type="primary">cheY</name>
    <name evidence="4" type="ORF">Pla133_07720</name>
</gene>
<dbReference type="KEGG" id="pbap:Pla133_07720"/>
<dbReference type="InterPro" id="IPR011006">
    <property type="entry name" value="CheY-like_superfamily"/>
</dbReference>
<dbReference type="SUPFAM" id="SSF52172">
    <property type="entry name" value="CheY-like"/>
    <property type="match status" value="1"/>
</dbReference>
<protein>
    <submittedName>
        <fullName evidence="4">Chemotaxis protein CheY</fullName>
    </submittedName>
</protein>
<sequence length="129" mass="13670">MIPTRRILLADDDNALRAGVADLLLELGLEVVEAQTGLEAVEQARTRRVHAALLDLHMPECTGLEAIPLLHLAHVGLPCIVYSGALTAGLELAARQAGAFAVLSKPVNPTLLRSEILRALESGRHSQGG</sequence>
<evidence type="ECO:0000256" key="1">
    <source>
        <dbReference type="ARBA" id="ARBA00022553"/>
    </source>
</evidence>
<name>A0A518BFE5_9BACT</name>
<dbReference type="InterPro" id="IPR050595">
    <property type="entry name" value="Bact_response_regulator"/>
</dbReference>
<dbReference type="AlphaFoldDB" id="A0A518BFE5"/>
<dbReference type="PROSITE" id="PS50110">
    <property type="entry name" value="RESPONSE_REGULATORY"/>
    <property type="match status" value="1"/>
</dbReference>
<dbReference type="PANTHER" id="PTHR44591:SF23">
    <property type="entry name" value="CHEY SUBFAMILY"/>
    <property type="match status" value="1"/>
</dbReference>